<dbReference type="EMBL" id="BMYV01000003">
    <property type="protein sequence ID" value="GGX74675.1"/>
    <property type="molecule type" value="Genomic_DNA"/>
</dbReference>
<evidence type="ECO:0000313" key="2">
    <source>
        <dbReference type="EMBL" id="GGX74675.1"/>
    </source>
</evidence>
<dbReference type="SUPFAM" id="SSF51197">
    <property type="entry name" value="Clavaminate synthase-like"/>
    <property type="match status" value="1"/>
</dbReference>
<comment type="cofactor">
    <cofactor evidence="1">
        <name>Fe(2+)</name>
        <dbReference type="ChEBI" id="CHEBI:29033"/>
    </cofactor>
</comment>
<evidence type="ECO:0000313" key="3">
    <source>
        <dbReference type="Proteomes" id="UP000600865"/>
    </source>
</evidence>
<dbReference type="GO" id="GO:0005506">
    <property type="term" value="F:iron ion binding"/>
    <property type="evidence" value="ECO:0007669"/>
    <property type="project" value="UniProtKB-ARBA"/>
</dbReference>
<protein>
    <recommendedName>
        <fullName evidence="4">Phytanoyl-CoA dioxygenase</fullName>
    </recommendedName>
</protein>
<dbReference type="InterPro" id="IPR008775">
    <property type="entry name" value="Phytyl_CoA_dOase-like"/>
</dbReference>
<sequence length="284" mass="31612">MSPRIVTSETITSDLSGRYKSTAGSQANVDPGKVDSALQKINRDGFIIIENLFSPDEMDALKADVEPRFKHEAGRNNFEGLATQRLYTMMAETDIANPMVEHPLILGLLDKIFEPNYLLSQLQVINIHPNEAAQPLHYDDGFYPWPRPRRALGAATIIAVDDFTEDNGATILIPKSHLWGDRMPTADDKATSIKAVMPKGSVLFFLGTLWHGGGANQSNSPRMCLTAQYCAPFCRTQENFSLSVPKTRVKKFSANIQRLLGYSIHPPFMGMVEGKHPRRVLKDL</sequence>
<organism evidence="2 3">
    <name type="scientific">Litorimonas cladophorae</name>
    <dbReference type="NCBI Taxonomy" id="1220491"/>
    <lineage>
        <taxon>Bacteria</taxon>
        <taxon>Pseudomonadati</taxon>
        <taxon>Pseudomonadota</taxon>
        <taxon>Alphaproteobacteria</taxon>
        <taxon>Maricaulales</taxon>
        <taxon>Robiginitomaculaceae</taxon>
    </lineage>
</organism>
<gene>
    <name evidence="2" type="ORF">GCM10011309_26050</name>
</gene>
<dbReference type="GO" id="GO:0016706">
    <property type="term" value="F:2-oxoglutarate-dependent dioxygenase activity"/>
    <property type="evidence" value="ECO:0007669"/>
    <property type="project" value="UniProtKB-ARBA"/>
</dbReference>
<dbReference type="Gene3D" id="2.60.120.620">
    <property type="entry name" value="q2cbj1_9rhob like domain"/>
    <property type="match status" value="1"/>
</dbReference>
<name>A0A918KSU3_9PROT</name>
<dbReference type="Pfam" id="PF05721">
    <property type="entry name" value="PhyH"/>
    <property type="match status" value="1"/>
</dbReference>
<dbReference type="Proteomes" id="UP000600865">
    <property type="component" value="Unassembled WGS sequence"/>
</dbReference>
<evidence type="ECO:0008006" key="4">
    <source>
        <dbReference type="Google" id="ProtNLM"/>
    </source>
</evidence>
<evidence type="ECO:0000256" key="1">
    <source>
        <dbReference type="ARBA" id="ARBA00001954"/>
    </source>
</evidence>
<proteinExistence type="predicted"/>
<dbReference type="RefSeq" id="WP_189586952.1">
    <property type="nucleotide sequence ID" value="NZ_BMYV01000003.1"/>
</dbReference>
<dbReference type="AlphaFoldDB" id="A0A918KSU3"/>
<accession>A0A918KSU3</accession>
<comment type="caution">
    <text evidence="2">The sequence shown here is derived from an EMBL/GenBank/DDBJ whole genome shotgun (WGS) entry which is preliminary data.</text>
</comment>
<dbReference type="PANTHER" id="PTHR20883">
    <property type="entry name" value="PHYTANOYL-COA DIOXYGENASE DOMAIN CONTAINING 1"/>
    <property type="match status" value="1"/>
</dbReference>
<reference evidence="2 3" key="1">
    <citation type="journal article" date="2014" name="Int. J. Syst. Evol. Microbiol.">
        <title>Complete genome sequence of Corynebacterium casei LMG S-19264T (=DSM 44701T), isolated from a smear-ripened cheese.</title>
        <authorList>
            <consortium name="US DOE Joint Genome Institute (JGI-PGF)"/>
            <person name="Walter F."/>
            <person name="Albersmeier A."/>
            <person name="Kalinowski J."/>
            <person name="Ruckert C."/>
        </authorList>
    </citation>
    <scope>NUCLEOTIDE SEQUENCE [LARGE SCALE GENOMIC DNA]</scope>
    <source>
        <strain evidence="2 3">KCTC 23968</strain>
    </source>
</reference>
<keyword evidence="3" id="KW-1185">Reference proteome</keyword>
<dbReference type="PANTHER" id="PTHR20883:SF48">
    <property type="entry name" value="ECTOINE DIOXYGENASE"/>
    <property type="match status" value="1"/>
</dbReference>